<dbReference type="Proteomes" id="UP001333110">
    <property type="component" value="Unassembled WGS sequence"/>
</dbReference>
<feature type="compositionally biased region" description="Polar residues" evidence="1">
    <location>
        <begin position="475"/>
        <end position="488"/>
    </location>
</feature>
<reference evidence="2 3" key="1">
    <citation type="journal article" date="2023" name="J. Hered.">
        <title>Chromosome-level genome of the wood stork (Mycteria americana) provides insight into avian chromosome evolution.</title>
        <authorList>
            <person name="Flamio R. Jr."/>
            <person name="Ramstad K.M."/>
        </authorList>
    </citation>
    <scope>NUCLEOTIDE SEQUENCE [LARGE SCALE GENOMIC DNA]</scope>
    <source>
        <strain evidence="2">JAX WOST 10</strain>
    </source>
</reference>
<comment type="caution">
    <text evidence="2">The sequence shown here is derived from an EMBL/GenBank/DDBJ whole genome shotgun (WGS) entry which is preliminary data.</text>
</comment>
<gene>
    <name evidence="2" type="ORF">QYF61_012971</name>
</gene>
<proteinExistence type="predicted"/>
<dbReference type="EMBL" id="JAUNZN010000001">
    <property type="protein sequence ID" value="KAK4830711.1"/>
    <property type="molecule type" value="Genomic_DNA"/>
</dbReference>
<feature type="region of interest" description="Disordered" evidence="1">
    <location>
        <begin position="475"/>
        <end position="545"/>
    </location>
</feature>
<feature type="compositionally biased region" description="Basic residues" evidence="1">
    <location>
        <begin position="536"/>
        <end position="545"/>
    </location>
</feature>
<evidence type="ECO:0000313" key="2">
    <source>
        <dbReference type="EMBL" id="KAK4830711.1"/>
    </source>
</evidence>
<name>A0AAN7NTH9_MYCAM</name>
<keyword evidence="3" id="KW-1185">Reference proteome</keyword>
<organism evidence="2 3">
    <name type="scientific">Mycteria americana</name>
    <name type="common">Wood stork</name>
    <dbReference type="NCBI Taxonomy" id="33587"/>
    <lineage>
        <taxon>Eukaryota</taxon>
        <taxon>Metazoa</taxon>
        <taxon>Chordata</taxon>
        <taxon>Craniata</taxon>
        <taxon>Vertebrata</taxon>
        <taxon>Euteleostomi</taxon>
        <taxon>Archelosauria</taxon>
        <taxon>Archosauria</taxon>
        <taxon>Dinosauria</taxon>
        <taxon>Saurischia</taxon>
        <taxon>Theropoda</taxon>
        <taxon>Coelurosauria</taxon>
        <taxon>Aves</taxon>
        <taxon>Neognathae</taxon>
        <taxon>Neoaves</taxon>
        <taxon>Aequornithes</taxon>
        <taxon>Ciconiiformes</taxon>
        <taxon>Ciconiidae</taxon>
        <taxon>Mycteria</taxon>
    </lineage>
</organism>
<evidence type="ECO:0000256" key="1">
    <source>
        <dbReference type="SAM" id="MobiDB-lite"/>
    </source>
</evidence>
<evidence type="ECO:0008006" key="4">
    <source>
        <dbReference type="Google" id="ProtNLM"/>
    </source>
</evidence>
<feature type="compositionally biased region" description="Polar residues" evidence="1">
    <location>
        <begin position="522"/>
        <end position="535"/>
    </location>
</feature>
<sequence length="545" mass="61454">MEVEAMLERRQLAAQTSLTPRITAQQQLQSKSHPGLAAARVYGQHATCVPVPQLYSDDFSTAVENTRGSYGYHSPVQVQFVFRGGGRLPSVTWSWRVVELLDTAAEVSCSIEGWPCLDLQTPTRAREILPQQILLPDIPQDMVGRENYERDSSDPSQKDKYDTLILTLCPAPVHKSLKELTTGLHCEVSFLAHNRLDLDPRSGYQCQYFNPTQSHTQKLYGPNRRLHGKEAPRYYRPVSLTSLPGKILEQILLEAIFRHLKNKPLIWNSQQGFKNAKSYQTNLLHVAKAFQPLACLFYIVSIECSEVSGAQWDSSQSTEGASRCYSRTSSIIYQRSWESREVPTDWKLANVIPIYKKGVREDTGKSKPFLENYGEDHSGCYQKAFKDNAIIRHSQQVHKGKVLTNLISFYKVTHLVDVGKAVDVVFWILARLLITVPHSILLDKLSSCGMSRYMVHWVENWLHGRAQRVVVNGATSGWQPASGHQTSELLPKGREGKPAAKGSPRTGWGLTRRHSPTEAEDSSQSWVLVTGSTNSPRHHKRMNQV</sequence>
<dbReference type="AlphaFoldDB" id="A0AAN7NTH9"/>
<accession>A0AAN7NTH9</accession>
<evidence type="ECO:0000313" key="3">
    <source>
        <dbReference type="Proteomes" id="UP001333110"/>
    </source>
</evidence>
<protein>
    <recommendedName>
        <fullName evidence="4">Reverse transcriptase domain-containing protein</fullName>
    </recommendedName>
</protein>
<dbReference type="PANTHER" id="PTHR33332">
    <property type="entry name" value="REVERSE TRANSCRIPTASE DOMAIN-CONTAINING PROTEIN"/>
    <property type="match status" value="1"/>
</dbReference>